<dbReference type="PANTHER" id="PTHR43280">
    <property type="entry name" value="ARAC-FAMILY TRANSCRIPTIONAL REGULATOR"/>
    <property type="match status" value="1"/>
</dbReference>
<dbReference type="InterPro" id="IPR009057">
    <property type="entry name" value="Homeodomain-like_sf"/>
</dbReference>
<proteinExistence type="predicted"/>
<accession>A0A9D1XBN1</accession>
<dbReference type="InterPro" id="IPR011051">
    <property type="entry name" value="RmlC_Cupin_sf"/>
</dbReference>
<sequence length="321" mass="37863">MNRELLDKLSVVTEEEQAFLDGKQEIEKQRYTDGETLVVDAGKLLERGKLISVRPHTRFVHFPAHRHNYVEMIYMCQGSIRQRIDGEELILREGELLLMNQDTVQEIWPAGKEDIAVNFIILPEFFDRTLQIMGDEENQLRDFIVGCLTGKDQTIRYLHFQVSDVLPIQNLVENLVWTILHRQPNRRSIHQVTMGLLFLQLMNYTERIQVGEEHREQGVLLAVYRYIEEHYRNGQLGDLAGELHYDVCNMSRMIHRMTGRTYTELLQEKRLQQAAFLLETTRLPVTDIADAVGYENMSYFHRIFRKKYGSSPKEYRTEKRM</sequence>
<dbReference type="GO" id="GO:0003700">
    <property type="term" value="F:DNA-binding transcription factor activity"/>
    <property type="evidence" value="ECO:0007669"/>
    <property type="project" value="InterPro"/>
</dbReference>
<dbReference type="Gene3D" id="1.10.10.60">
    <property type="entry name" value="Homeodomain-like"/>
    <property type="match status" value="1"/>
</dbReference>
<reference evidence="5" key="1">
    <citation type="journal article" date="2021" name="PeerJ">
        <title>Extensive microbial diversity within the chicken gut microbiome revealed by metagenomics and culture.</title>
        <authorList>
            <person name="Gilroy R."/>
            <person name="Ravi A."/>
            <person name="Getino M."/>
            <person name="Pursley I."/>
            <person name="Horton D.L."/>
            <person name="Alikhan N.F."/>
            <person name="Baker D."/>
            <person name="Gharbi K."/>
            <person name="Hall N."/>
            <person name="Watson M."/>
            <person name="Adriaenssens E.M."/>
            <person name="Foster-Nyarko E."/>
            <person name="Jarju S."/>
            <person name="Secka A."/>
            <person name="Antonio M."/>
            <person name="Oren A."/>
            <person name="Chaudhuri R.R."/>
            <person name="La Ragione R."/>
            <person name="Hildebrand F."/>
            <person name="Pallen M.J."/>
        </authorList>
    </citation>
    <scope>NUCLEOTIDE SEQUENCE</scope>
    <source>
        <strain evidence="5">CHK183-1962</strain>
    </source>
</reference>
<dbReference type="InterPro" id="IPR018062">
    <property type="entry name" value="HTH_AraC-typ_CS"/>
</dbReference>
<dbReference type="SUPFAM" id="SSF46689">
    <property type="entry name" value="Homeodomain-like"/>
    <property type="match status" value="1"/>
</dbReference>
<evidence type="ECO:0000256" key="1">
    <source>
        <dbReference type="ARBA" id="ARBA00023015"/>
    </source>
</evidence>
<dbReference type="PRINTS" id="PR00032">
    <property type="entry name" value="HTHARAC"/>
</dbReference>
<dbReference type="SMART" id="SM00342">
    <property type="entry name" value="HTH_ARAC"/>
    <property type="match status" value="1"/>
</dbReference>
<evidence type="ECO:0000256" key="2">
    <source>
        <dbReference type="ARBA" id="ARBA00023125"/>
    </source>
</evidence>
<dbReference type="InterPro" id="IPR014710">
    <property type="entry name" value="RmlC-like_jellyroll"/>
</dbReference>
<dbReference type="InterPro" id="IPR018060">
    <property type="entry name" value="HTH_AraC"/>
</dbReference>
<evidence type="ECO:0000313" key="5">
    <source>
        <dbReference type="EMBL" id="HIX76057.1"/>
    </source>
</evidence>
<keyword evidence="2" id="KW-0238">DNA-binding</keyword>
<dbReference type="GO" id="GO:0043565">
    <property type="term" value="F:sequence-specific DNA binding"/>
    <property type="evidence" value="ECO:0007669"/>
    <property type="project" value="InterPro"/>
</dbReference>
<dbReference type="Proteomes" id="UP000886890">
    <property type="component" value="Unassembled WGS sequence"/>
</dbReference>
<organism evidence="5 6">
    <name type="scientific">Candidatus Fusicatenibacter merdavium</name>
    <dbReference type="NCBI Taxonomy" id="2838600"/>
    <lineage>
        <taxon>Bacteria</taxon>
        <taxon>Bacillati</taxon>
        <taxon>Bacillota</taxon>
        <taxon>Clostridia</taxon>
        <taxon>Lachnospirales</taxon>
        <taxon>Lachnospiraceae</taxon>
        <taxon>Fusicatenibacter</taxon>
    </lineage>
</organism>
<dbReference type="SUPFAM" id="SSF51182">
    <property type="entry name" value="RmlC-like cupins"/>
    <property type="match status" value="1"/>
</dbReference>
<dbReference type="InterPro" id="IPR003313">
    <property type="entry name" value="AraC-bd"/>
</dbReference>
<dbReference type="PROSITE" id="PS00041">
    <property type="entry name" value="HTH_ARAC_FAMILY_1"/>
    <property type="match status" value="1"/>
</dbReference>
<comment type="caution">
    <text evidence="5">The sequence shown here is derived from an EMBL/GenBank/DDBJ whole genome shotgun (WGS) entry which is preliminary data.</text>
</comment>
<dbReference type="InterPro" id="IPR020449">
    <property type="entry name" value="Tscrpt_reg_AraC-type_HTH"/>
</dbReference>
<dbReference type="Gene3D" id="2.60.120.10">
    <property type="entry name" value="Jelly Rolls"/>
    <property type="match status" value="1"/>
</dbReference>
<dbReference type="Pfam" id="PF12833">
    <property type="entry name" value="HTH_18"/>
    <property type="match status" value="1"/>
</dbReference>
<dbReference type="PROSITE" id="PS01124">
    <property type="entry name" value="HTH_ARAC_FAMILY_2"/>
    <property type="match status" value="1"/>
</dbReference>
<name>A0A9D1XBN1_9FIRM</name>
<evidence type="ECO:0000313" key="6">
    <source>
        <dbReference type="Proteomes" id="UP000886890"/>
    </source>
</evidence>
<keyword evidence="1" id="KW-0805">Transcription regulation</keyword>
<dbReference type="PANTHER" id="PTHR43280:SF28">
    <property type="entry name" value="HTH-TYPE TRANSCRIPTIONAL ACTIVATOR RHAS"/>
    <property type="match status" value="1"/>
</dbReference>
<keyword evidence="3" id="KW-0804">Transcription</keyword>
<reference evidence="5" key="2">
    <citation type="submission" date="2021-04" db="EMBL/GenBank/DDBJ databases">
        <authorList>
            <person name="Gilroy R."/>
        </authorList>
    </citation>
    <scope>NUCLEOTIDE SEQUENCE</scope>
    <source>
        <strain evidence="5">CHK183-1962</strain>
    </source>
</reference>
<protein>
    <submittedName>
        <fullName evidence="5">AraC family transcriptional regulator</fullName>
    </submittedName>
</protein>
<dbReference type="Pfam" id="PF02311">
    <property type="entry name" value="AraC_binding"/>
    <property type="match status" value="1"/>
</dbReference>
<evidence type="ECO:0000256" key="3">
    <source>
        <dbReference type="ARBA" id="ARBA00023163"/>
    </source>
</evidence>
<dbReference type="AlphaFoldDB" id="A0A9D1XBN1"/>
<feature type="domain" description="HTH araC/xylS-type" evidence="4">
    <location>
        <begin position="221"/>
        <end position="318"/>
    </location>
</feature>
<dbReference type="EMBL" id="DXEK01000007">
    <property type="protein sequence ID" value="HIX76057.1"/>
    <property type="molecule type" value="Genomic_DNA"/>
</dbReference>
<evidence type="ECO:0000259" key="4">
    <source>
        <dbReference type="PROSITE" id="PS01124"/>
    </source>
</evidence>
<gene>
    <name evidence="5" type="ORF">H9734_00425</name>
</gene>